<proteinExistence type="predicted"/>
<gene>
    <name evidence="1" type="ORF">S01H1_14245</name>
</gene>
<name>X0T354_9ZZZZ</name>
<accession>X0T354</accession>
<feature type="non-terminal residue" evidence="1">
    <location>
        <position position="1"/>
    </location>
</feature>
<organism evidence="1">
    <name type="scientific">marine sediment metagenome</name>
    <dbReference type="NCBI Taxonomy" id="412755"/>
    <lineage>
        <taxon>unclassified sequences</taxon>
        <taxon>metagenomes</taxon>
        <taxon>ecological metagenomes</taxon>
    </lineage>
</organism>
<protein>
    <submittedName>
        <fullName evidence="1">Uncharacterized protein</fullName>
    </submittedName>
</protein>
<sequence length="70" mass="7916">AKLSVATVAVVGLVWILHSQTEQNAIHLEGIREQRSDHMELVQEIMIKQAENQEVLIKLVEEIARSKAKD</sequence>
<reference evidence="1" key="1">
    <citation type="journal article" date="2014" name="Front. Microbiol.">
        <title>High frequency of phylogenetically diverse reductive dehalogenase-homologous genes in deep subseafloor sedimentary metagenomes.</title>
        <authorList>
            <person name="Kawai M."/>
            <person name="Futagami T."/>
            <person name="Toyoda A."/>
            <person name="Takaki Y."/>
            <person name="Nishi S."/>
            <person name="Hori S."/>
            <person name="Arai W."/>
            <person name="Tsubouchi T."/>
            <person name="Morono Y."/>
            <person name="Uchiyama I."/>
            <person name="Ito T."/>
            <person name="Fujiyama A."/>
            <person name="Inagaki F."/>
            <person name="Takami H."/>
        </authorList>
    </citation>
    <scope>NUCLEOTIDE SEQUENCE</scope>
    <source>
        <strain evidence="1">Expedition CK06-06</strain>
    </source>
</reference>
<evidence type="ECO:0000313" key="1">
    <source>
        <dbReference type="EMBL" id="GAF82597.1"/>
    </source>
</evidence>
<comment type="caution">
    <text evidence="1">The sequence shown here is derived from an EMBL/GenBank/DDBJ whole genome shotgun (WGS) entry which is preliminary data.</text>
</comment>
<dbReference type="AlphaFoldDB" id="X0T354"/>
<dbReference type="EMBL" id="BARS01007399">
    <property type="protein sequence ID" value="GAF82597.1"/>
    <property type="molecule type" value="Genomic_DNA"/>
</dbReference>